<name>A0ABQ6MET1_9STRA</name>
<accession>A0ABQ6MET1</accession>
<keyword evidence="4" id="KW-1185">Reference proteome</keyword>
<proteinExistence type="predicted"/>
<comment type="caution">
    <text evidence="3">The sequence shown here is derived from an EMBL/GenBank/DDBJ whole genome shotgun (WGS) entry which is preliminary data.</text>
</comment>
<organism evidence="3 4">
    <name type="scientific">Tetraparma gracilis</name>
    <dbReference type="NCBI Taxonomy" id="2962635"/>
    <lineage>
        <taxon>Eukaryota</taxon>
        <taxon>Sar</taxon>
        <taxon>Stramenopiles</taxon>
        <taxon>Ochrophyta</taxon>
        <taxon>Bolidophyceae</taxon>
        <taxon>Parmales</taxon>
        <taxon>Triparmaceae</taxon>
        <taxon>Tetraparma</taxon>
    </lineage>
</organism>
<dbReference type="InterPro" id="IPR006076">
    <property type="entry name" value="FAD-dep_OxRdtase"/>
</dbReference>
<feature type="domain" description="FAD dependent oxidoreductase" evidence="2">
    <location>
        <begin position="21"/>
        <end position="389"/>
    </location>
</feature>
<evidence type="ECO:0000256" key="1">
    <source>
        <dbReference type="ARBA" id="ARBA00023002"/>
    </source>
</evidence>
<dbReference type="Proteomes" id="UP001165060">
    <property type="component" value="Unassembled WGS sequence"/>
</dbReference>
<evidence type="ECO:0000259" key="2">
    <source>
        <dbReference type="Pfam" id="PF01266"/>
    </source>
</evidence>
<keyword evidence="1" id="KW-0560">Oxidoreductase</keyword>
<dbReference type="Gene3D" id="3.30.9.10">
    <property type="entry name" value="D-Amino Acid Oxidase, subunit A, domain 2"/>
    <property type="match status" value="1"/>
</dbReference>
<dbReference type="InterPro" id="IPR036188">
    <property type="entry name" value="FAD/NAD-bd_sf"/>
</dbReference>
<dbReference type="Pfam" id="PF01266">
    <property type="entry name" value="DAO"/>
    <property type="match status" value="1"/>
</dbReference>
<dbReference type="EMBL" id="BRYB01002759">
    <property type="protein sequence ID" value="GMI25020.1"/>
    <property type="molecule type" value="Genomic_DNA"/>
</dbReference>
<evidence type="ECO:0000313" key="3">
    <source>
        <dbReference type="EMBL" id="GMI25020.1"/>
    </source>
</evidence>
<evidence type="ECO:0000313" key="4">
    <source>
        <dbReference type="Proteomes" id="UP001165060"/>
    </source>
</evidence>
<dbReference type="Gene3D" id="3.50.50.60">
    <property type="entry name" value="FAD/NAD(P)-binding domain"/>
    <property type="match status" value="1"/>
</dbReference>
<dbReference type="PANTHER" id="PTHR13847">
    <property type="entry name" value="SARCOSINE DEHYDROGENASE-RELATED"/>
    <property type="match status" value="1"/>
</dbReference>
<dbReference type="PANTHER" id="PTHR13847:SF289">
    <property type="entry name" value="GLYCINE OXIDASE"/>
    <property type="match status" value="1"/>
</dbReference>
<protein>
    <recommendedName>
        <fullName evidence="2">FAD dependent oxidoreductase domain-containing protein</fullName>
    </recommendedName>
</protein>
<gene>
    <name evidence="3" type="ORF">TeGR_g6187</name>
</gene>
<sequence length="426" mass="46379">MFRPTSRLLYRASALSSRHYDAVVVGAGIVGMTTAHELASAGLSVCVVDRHSHVAAETSWVSSGQLEPVRVDHLQEYSDPAALGLKGIFNIVTGFPRWTLNYVLYELKTRLSPATSRAMTADIQEMGRSSLAAAHDYAEKLGDKMPNNSFRFGKSSITSSCEFPFDPTDESILQKTAETGEDVVTFRDHEIATGSPSDFCEALEKDLKEMGADFRYNCDFLGMEEGERSMVTSDGSVRGDKFVFCTGIATDRFFPLLPMWGIIREYEFKSKTKGLFGTDDVCVNTLPAPKPGQQSYVVVVEHEGKRMLRLGGGAEVSATEPPISAFEAILDRVGGHGEPVRDWIGCRAVSPDGAPVIGLLPGTSSCYVNCGQSFWGWTLSFGSARVLADHLARGKPIPDTFDPSRFVFSEGETGEAAPLQRTISLQ</sequence>
<dbReference type="SUPFAM" id="SSF51905">
    <property type="entry name" value="FAD/NAD(P)-binding domain"/>
    <property type="match status" value="1"/>
</dbReference>
<reference evidence="3 4" key="1">
    <citation type="journal article" date="2023" name="Commun. Biol.">
        <title>Genome analysis of Parmales, the sister group of diatoms, reveals the evolutionary specialization of diatoms from phago-mixotrophs to photoautotrophs.</title>
        <authorList>
            <person name="Ban H."/>
            <person name="Sato S."/>
            <person name="Yoshikawa S."/>
            <person name="Yamada K."/>
            <person name="Nakamura Y."/>
            <person name="Ichinomiya M."/>
            <person name="Sato N."/>
            <person name="Blanc-Mathieu R."/>
            <person name="Endo H."/>
            <person name="Kuwata A."/>
            <person name="Ogata H."/>
        </authorList>
    </citation>
    <scope>NUCLEOTIDE SEQUENCE [LARGE SCALE GENOMIC DNA]</scope>
</reference>